<sequence>MTRHLRPAERLAAVGKDVTLAEIVKRSAWDQHVVEQAVFAVGLTRDEFSCNDLRVLLPEQGHGFLGAAINSLRGSGVIEHTGQMVFSTSSPTHGHRIAVWRLTNKGRLIAARRRQAQAVAA</sequence>
<gene>
    <name evidence="1" type="ORF">FHS39_002528</name>
</gene>
<evidence type="ECO:0008006" key="3">
    <source>
        <dbReference type="Google" id="ProtNLM"/>
    </source>
</evidence>
<keyword evidence="2" id="KW-1185">Reference proteome</keyword>
<dbReference type="AlphaFoldDB" id="A0A7W7LPA2"/>
<name>A0A7W7LPA2_9ACTN</name>
<protein>
    <recommendedName>
        <fullName evidence="3">MarR family transcriptional regulator</fullName>
    </recommendedName>
</protein>
<dbReference type="EMBL" id="JACHJH010000003">
    <property type="protein sequence ID" value="MBB4893497.1"/>
    <property type="molecule type" value="Genomic_DNA"/>
</dbReference>
<evidence type="ECO:0000313" key="1">
    <source>
        <dbReference type="EMBL" id="MBB4893497.1"/>
    </source>
</evidence>
<comment type="caution">
    <text evidence="1">The sequence shown here is derived from an EMBL/GenBank/DDBJ whole genome shotgun (WGS) entry which is preliminary data.</text>
</comment>
<dbReference type="Proteomes" id="UP000556084">
    <property type="component" value="Unassembled WGS sequence"/>
</dbReference>
<reference evidence="1 2" key="1">
    <citation type="submission" date="2020-08" db="EMBL/GenBank/DDBJ databases">
        <title>Genomic Encyclopedia of Type Strains, Phase III (KMG-III): the genomes of soil and plant-associated and newly described type strains.</title>
        <authorList>
            <person name="Whitman W."/>
        </authorList>
    </citation>
    <scope>NUCLEOTIDE SEQUENCE [LARGE SCALE GENOMIC DNA]</scope>
    <source>
        <strain evidence="1 2">CECT 3266</strain>
    </source>
</reference>
<evidence type="ECO:0000313" key="2">
    <source>
        <dbReference type="Proteomes" id="UP000556084"/>
    </source>
</evidence>
<proteinExistence type="predicted"/>
<organism evidence="1 2">
    <name type="scientific">Streptomyces olivoverticillatus</name>
    <dbReference type="NCBI Taxonomy" id="66427"/>
    <lineage>
        <taxon>Bacteria</taxon>
        <taxon>Bacillati</taxon>
        <taxon>Actinomycetota</taxon>
        <taxon>Actinomycetes</taxon>
        <taxon>Kitasatosporales</taxon>
        <taxon>Streptomycetaceae</taxon>
        <taxon>Streptomyces</taxon>
    </lineage>
</organism>
<accession>A0A7W7LPA2</accession>
<dbReference type="RefSeq" id="WP_184349337.1">
    <property type="nucleotide sequence ID" value="NZ_JACHJH010000003.1"/>
</dbReference>